<keyword evidence="5" id="KW-0072">Autophagy</keyword>
<evidence type="ECO:0000256" key="6">
    <source>
        <dbReference type="ARBA" id="ARBA00029833"/>
    </source>
</evidence>
<evidence type="ECO:0000256" key="1">
    <source>
        <dbReference type="ARBA" id="ARBA00005696"/>
    </source>
</evidence>
<keyword evidence="4" id="KW-0833">Ubl conjugation pathway</keyword>
<evidence type="ECO:0000256" key="4">
    <source>
        <dbReference type="ARBA" id="ARBA00022786"/>
    </source>
</evidence>
<evidence type="ECO:0000256" key="3">
    <source>
        <dbReference type="ARBA" id="ARBA00022679"/>
    </source>
</evidence>
<evidence type="ECO:0000313" key="7">
    <source>
        <dbReference type="EMBL" id="CAD5210920.1"/>
    </source>
</evidence>
<proteinExistence type="inferred from homology"/>
<dbReference type="EMBL" id="CAJFCW020000002">
    <property type="protein sequence ID" value="CAG9092362.1"/>
    <property type="molecule type" value="Genomic_DNA"/>
</dbReference>
<keyword evidence="3" id="KW-0808">Transferase</keyword>
<dbReference type="Gene3D" id="3.30.1460.50">
    <property type="match status" value="1"/>
</dbReference>
<organism evidence="7 8">
    <name type="scientific">Bursaphelenchus okinawaensis</name>
    <dbReference type="NCBI Taxonomy" id="465554"/>
    <lineage>
        <taxon>Eukaryota</taxon>
        <taxon>Metazoa</taxon>
        <taxon>Ecdysozoa</taxon>
        <taxon>Nematoda</taxon>
        <taxon>Chromadorea</taxon>
        <taxon>Rhabditida</taxon>
        <taxon>Tylenchina</taxon>
        <taxon>Tylenchomorpha</taxon>
        <taxon>Aphelenchoidea</taxon>
        <taxon>Aphelenchoididae</taxon>
        <taxon>Bursaphelenchus</taxon>
    </lineage>
</organism>
<dbReference type="GO" id="GO:0005829">
    <property type="term" value="C:cytosol"/>
    <property type="evidence" value="ECO:0007669"/>
    <property type="project" value="TreeGrafter"/>
</dbReference>
<dbReference type="Proteomes" id="UP000783686">
    <property type="component" value="Unassembled WGS sequence"/>
</dbReference>
<name>A0A811K6C8_9BILA</name>
<dbReference type="GO" id="GO:0032446">
    <property type="term" value="P:protein modification by small protein conjugation"/>
    <property type="evidence" value="ECO:0007669"/>
    <property type="project" value="TreeGrafter"/>
</dbReference>
<evidence type="ECO:0000313" key="8">
    <source>
        <dbReference type="Proteomes" id="UP000614601"/>
    </source>
</evidence>
<evidence type="ECO:0000256" key="2">
    <source>
        <dbReference type="ARBA" id="ARBA00021099"/>
    </source>
</evidence>
<reference evidence="7" key="1">
    <citation type="submission" date="2020-09" db="EMBL/GenBank/DDBJ databases">
        <authorList>
            <person name="Kikuchi T."/>
        </authorList>
    </citation>
    <scope>NUCLEOTIDE SEQUENCE</scope>
    <source>
        <strain evidence="7">SH1</strain>
    </source>
</reference>
<comment type="caution">
    <text evidence="7">The sequence shown here is derived from an EMBL/GenBank/DDBJ whole genome shotgun (WGS) entry which is preliminary data.</text>
</comment>
<accession>A0A811K6C8</accession>
<dbReference type="OrthoDB" id="4089664at2759"/>
<sequence>MKFSEKQFEDDLKKFVSNFNQTYDEQFKVVKDSTLHPSAELRSFKCLADSTPCVQVVSIVYNKIYECPQLFFNYYTDNGQLILFDKIKQHLQKVAAPSDDSIWSYISQNEHPTKGIAFYNLHPCKTVEFFGELEDSEGLNTIECWLSVFGAFLGLDLESVRT</sequence>
<dbReference type="GO" id="GO:0000045">
    <property type="term" value="P:autophagosome assembly"/>
    <property type="evidence" value="ECO:0007669"/>
    <property type="project" value="TreeGrafter"/>
</dbReference>
<protein>
    <recommendedName>
        <fullName evidence="2">Ubiquitin-like-conjugating enzyme ATG10</fullName>
    </recommendedName>
    <alternativeName>
        <fullName evidence="6">Autophagy-related protein 10</fullName>
    </alternativeName>
</protein>
<dbReference type="EMBL" id="CAJFDH010000002">
    <property type="protein sequence ID" value="CAD5210920.1"/>
    <property type="molecule type" value="Genomic_DNA"/>
</dbReference>
<evidence type="ECO:0000256" key="5">
    <source>
        <dbReference type="ARBA" id="ARBA00023006"/>
    </source>
</evidence>
<dbReference type="AlphaFoldDB" id="A0A811K6C8"/>
<dbReference type="GO" id="GO:0061651">
    <property type="term" value="F:Atg12 conjugating enzyme activity"/>
    <property type="evidence" value="ECO:0007669"/>
    <property type="project" value="TreeGrafter"/>
</dbReference>
<dbReference type="PANTHER" id="PTHR14957">
    <property type="entry name" value="UBIQUITIN-LIKE-CONJUGATING ENZYME ATG10"/>
    <property type="match status" value="1"/>
</dbReference>
<dbReference type="GO" id="GO:0000422">
    <property type="term" value="P:autophagy of mitochondrion"/>
    <property type="evidence" value="ECO:0007669"/>
    <property type="project" value="TreeGrafter"/>
</dbReference>
<dbReference type="Proteomes" id="UP000614601">
    <property type="component" value="Unassembled WGS sequence"/>
</dbReference>
<dbReference type="InterPro" id="IPR007135">
    <property type="entry name" value="Atg3/Atg10"/>
</dbReference>
<dbReference type="PANTHER" id="PTHR14957:SF1">
    <property type="entry name" value="UBIQUITIN-LIKE-CONJUGATING ENZYME ATG10"/>
    <property type="match status" value="1"/>
</dbReference>
<keyword evidence="8" id="KW-1185">Reference proteome</keyword>
<gene>
    <name evidence="7" type="ORF">BOKJ2_LOCUS3435</name>
</gene>
<comment type="similarity">
    <text evidence="1">Belongs to the ATG10 family.</text>
</comment>
<dbReference type="Pfam" id="PF03987">
    <property type="entry name" value="Autophagy_act_C"/>
    <property type="match status" value="1"/>
</dbReference>